<keyword evidence="2 7" id="KW-0699">rRNA-binding</keyword>
<gene>
    <name evidence="7" type="primary">rplV</name>
    <name evidence="11" type="ORF">AsAng_0049860</name>
</gene>
<dbReference type="Pfam" id="PF00237">
    <property type="entry name" value="Ribosomal_L22"/>
    <property type="match status" value="1"/>
</dbReference>
<dbReference type="PANTHER" id="PTHR13501">
    <property type="entry name" value="CHLOROPLAST 50S RIBOSOMAL PROTEIN L22-RELATED"/>
    <property type="match status" value="1"/>
</dbReference>
<evidence type="ECO:0000256" key="5">
    <source>
        <dbReference type="ARBA" id="ARBA00023274"/>
    </source>
</evidence>
<comment type="function">
    <text evidence="7 10">This protein binds specifically to 23S rRNA; its binding is stimulated by other ribosomal proteins, e.g., L4, L17, and L20. It is important during the early stages of 50S assembly. It makes multiple contacts with different domains of the 23S rRNA in the assembled 50S subunit and ribosome.</text>
</comment>
<keyword evidence="5 7" id="KW-0687">Ribonucleoprotein</keyword>
<evidence type="ECO:0000256" key="8">
    <source>
        <dbReference type="RuleBase" id="RU004005"/>
    </source>
</evidence>
<evidence type="ECO:0000256" key="10">
    <source>
        <dbReference type="RuleBase" id="RU004008"/>
    </source>
</evidence>
<evidence type="ECO:0000256" key="7">
    <source>
        <dbReference type="HAMAP-Rule" id="MF_01331"/>
    </source>
</evidence>
<keyword evidence="12" id="KW-1185">Reference proteome</keyword>
<keyword evidence="3 7" id="KW-0694">RNA-binding</keyword>
<dbReference type="InterPro" id="IPR001063">
    <property type="entry name" value="Ribosomal_uL22"/>
</dbReference>
<sequence>MEQNQEFVTAVAKIKNCQMSARKMRLVADIIRGVEVEKALGILKFTKKEAARWLDKLLTSAIANWSVLTEEEADDYNLVVSAIWVDQGSQLKRFRPAPHGRAHRIRKHFCHVTLQVTNTKTLEIREVSNDEVAFEEIEETE</sequence>
<organism evidence="11 12">
    <name type="scientific">Aureispira anguillae</name>
    <dbReference type="NCBI Taxonomy" id="2864201"/>
    <lineage>
        <taxon>Bacteria</taxon>
        <taxon>Pseudomonadati</taxon>
        <taxon>Bacteroidota</taxon>
        <taxon>Saprospiria</taxon>
        <taxon>Saprospirales</taxon>
        <taxon>Saprospiraceae</taxon>
        <taxon>Aureispira</taxon>
    </lineage>
</organism>
<dbReference type="InterPro" id="IPR005727">
    <property type="entry name" value="Ribosomal_uL22_bac/chlpt-type"/>
</dbReference>
<dbReference type="KEGG" id="aup:AsAng_0049860"/>
<comment type="subunit">
    <text evidence="7 9">Part of the 50S ribosomal subunit.</text>
</comment>
<evidence type="ECO:0000256" key="9">
    <source>
        <dbReference type="RuleBase" id="RU004006"/>
    </source>
</evidence>
<dbReference type="NCBIfam" id="TIGR01044">
    <property type="entry name" value="rplV_bact"/>
    <property type="match status" value="1"/>
</dbReference>
<accession>A0A915YJZ1</accession>
<dbReference type="CDD" id="cd00336">
    <property type="entry name" value="Ribosomal_L22"/>
    <property type="match status" value="1"/>
</dbReference>
<protein>
    <recommendedName>
        <fullName evidence="6 7">Large ribosomal subunit protein uL22</fullName>
    </recommendedName>
</protein>
<dbReference type="Gene3D" id="3.90.470.10">
    <property type="entry name" value="Ribosomal protein L22/L17"/>
    <property type="match status" value="1"/>
</dbReference>
<proteinExistence type="inferred from homology"/>
<evidence type="ECO:0000313" key="12">
    <source>
        <dbReference type="Proteomes" id="UP001060919"/>
    </source>
</evidence>
<reference evidence="11" key="1">
    <citation type="submission" date="2022-09" db="EMBL/GenBank/DDBJ databases">
        <title>Aureispira anguillicida sp. nov., isolated from Leptocephalus of Japanese eel Anguilla japonica.</title>
        <authorList>
            <person name="Yuasa K."/>
            <person name="Mekata T."/>
            <person name="Ikunari K."/>
        </authorList>
    </citation>
    <scope>NUCLEOTIDE SEQUENCE</scope>
    <source>
        <strain evidence="11">EL160426</strain>
    </source>
</reference>
<dbReference type="RefSeq" id="WP_264789432.1">
    <property type="nucleotide sequence ID" value="NZ_AP026867.1"/>
</dbReference>
<evidence type="ECO:0000256" key="2">
    <source>
        <dbReference type="ARBA" id="ARBA00022730"/>
    </source>
</evidence>
<dbReference type="PANTHER" id="PTHR13501:SF8">
    <property type="entry name" value="LARGE RIBOSOMAL SUBUNIT PROTEIN UL22M"/>
    <property type="match status" value="1"/>
</dbReference>
<dbReference type="SUPFAM" id="SSF54843">
    <property type="entry name" value="Ribosomal protein L22"/>
    <property type="match status" value="1"/>
</dbReference>
<dbReference type="EMBL" id="AP026867">
    <property type="protein sequence ID" value="BDS14208.1"/>
    <property type="molecule type" value="Genomic_DNA"/>
</dbReference>
<dbReference type="GO" id="GO:0006412">
    <property type="term" value="P:translation"/>
    <property type="evidence" value="ECO:0007669"/>
    <property type="project" value="UniProtKB-UniRule"/>
</dbReference>
<keyword evidence="4 7" id="KW-0689">Ribosomal protein</keyword>
<dbReference type="AlphaFoldDB" id="A0A915YJZ1"/>
<name>A0A915YJZ1_9BACT</name>
<dbReference type="GO" id="GO:0019843">
    <property type="term" value="F:rRNA binding"/>
    <property type="evidence" value="ECO:0007669"/>
    <property type="project" value="UniProtKB-UniRule"/>
</dbReference>
<dbReference type="InterPro" id="IPR047867">
    <property type="entry name" value="Ribosomal_uL22_bac/org-type"/>
</dbReference>
<comment type="function">
    <text evidence="7">The globular domain of the protein is located near the polypeptide exit tunnel on the outside of the subunit, while an extended beta-hairpin is found that lines the wall of the exit tunnel in the center of the 70S ribosome.</text>
</comment>
<dbReference type="HAMAP" id="MF_01331_B">
    <property type="entry name" value="Ribosomal_uL22_B"/>
    <property type="match status" value="1"/>
</dbReference>
<evidence type="ECO:0000256" key="1">
    <source>
        <dbReference type="ARBA" id="ARBA00009451"/>
    </source>
</evidence>
<evidence type="ECO:0000256" key="3">
    <source>
        <dbReference type="ARBA" id="ARBA00022884"/>
    </source>
</evidence>
<dbReference type="GO" id="GO:0022625">
    <property type="term" value="C:cytosolic large ribosomal subunit"/>
    <property type="evidence" value="ECO:0007669"/>
    <property type="project" value="TreeGrafter"/>
</dbReference>
<evidence type="ECO:0000256" key="4">
    <source>
        <dbReference type="ARBA" id="ARBA00022980"/>
    </source>
</evidence>
<dbReference type="Proteomes" id="UP001060919">
    <property type="component" value="Chromosome"/>
</dbReference>
<evidence type="ECO:0000313" key="11">
    <source>
        <dbReference type="EMBL" id="BDS14208.1"/>
    </source>
</evidence>
<dbReference type="GO" id="GO:0003735">
    <property type="term" value="F:structural constituent of ribosome"/>
    <property type="evidence" value="ECO:0007669"/>
    <property type="project" value="InterPro"/>
</dbReference>
<dbReference type="InterPro" id="IPR036394">
    <property type="entry name" value="Ribosomal_uL22_sf"/>
</dbReference>
<comment type="similarity">
    <text evidence="1 7 8">Belongs to the universal ribosomal protein uL22 family.</text>
</comment>
<evidence type="ECO:0000256" key="6">
    <source>
        <dbReference type="ARBA" id="ARBA00035207"/>
    </source>
</evidence>